<gene>
    <name evidence="1" type="ORF">Zmor_020971</name>
</gene>
<reference evidence="1" key="1">
    <citation type="journal article" date="2023" name="G3 (Bethesda)">
        <title>Whole genome assemblies of Zophobas morio and Tenebrio molitor.</title>
        <authorList>
            <person name="Kaur S."/>
            <person name="Stinson S.A."/>
            <person name="diCenzo G.C."/>
        </authorList>
    </citation>
    <scope>NUCLEOTIDE SEQUENCE</scope>
    <source>
        <strain evidence="1">QUZm001</strain>
    </source>
</reference>
<evidence type="ECO:0000313" key="1">
    <source>
        <dbReference type="EMBL" id="KAJ3649218.1"/>
    </source>
</evidence>
<name>A0AA38I4F8_9CUCU</name>
<protein>
    <submittedName>
        <fullName evidence="1">Uncharacterized protein</fullName>
    </submittedName>
</protein>
<organism evidence="1 2">
    <name type="scientific">Zophobas morio</name>
    <dbReference type="NCBI Taxonomy" id="2755281"/>
    <lineage>
        <taxon>Eukaryota</taxon>
        <taxon>Metazoa</taxon>
        <taxon>Ecdysozoa</taxon>
        <taxon>Arthropoda</taxon>
        <taxon>Hexapoda</taxon>
        <taxon>Insecta</taxon>
        <taxon>Pterygota</taxon>
        <taxon>Neoptera</taxon>
        <taxon>Endopterygota</taxon>
        <taxon>Coleoptera</taxon>
        <taxon>Polyphaga</taxon>
        <taxon>Cucujiformia</taxon>
        <taxon>Tenebrionidae</taxon>
        <taxon>Zophobas</taxon>
    </lineage>
</organism>
<comment type="caution">
    <text evidence="1">The sequence shown here is derived from an EMBL/GenBank/DDBJ whole genome shotgun (WGS) entry which is preliminary data.</text>
</comment>
<keyword evidence="2" id="KW-1185">Reference proteome</keyword>
<proteinExistence type="predicted"/>
<sequence>MTTIGSVDSEITCLIKIQSDGRQTERQMEMDYLLFPTQTCRKQKSSQSPDGLDYTTSLAYIQEVKKQLRFSAENCTRTIHFVEDIDDLCKIKFPSTIAALCPGVP</sequence>
<accession>A0AA38I4F8</accession>
<evidence type="ECO:0000313" key="2">
    <source>
        <dbReference type="Proteomes" id="UP001168821"/>
    </source>
</evidence>
<dbReference type="EMBL" id="JALNTZ010000006">
    <property type="protein sequence ID" value="KAJ3649218.1"/>
    <property type="molecule type" value="Genomic_DNA"/>
</dbReference>
<dbReference type="Proteomes" id="UP001168821">
    <property type="component" value="Unassembled WGS sequence"/>
</dbReference>
<dbReference type="AlphaFoldDB" id="A0AA38I4F8"/>